<comment type="caution">
    <text evidence="1">The sequence shown here is derived from an EMBL/GenBank/DDBJ whole genome shotgun (WGS) entry which is preliminary data.</text>
</comment>
<dbReference type="EMBL" id="BGZK01000187">
    <property type="protein sequence ID" value="GBP26980.1"/>
    <property type="molecule type" value="Genomic_DNA"/>
</dbReference>
<evidence type="ECO:0000313" key="2">
    <source>
        <dbReference type="Proteomes" id="UP000299102"/>
    </source>
</evidence>
<dbReference type="Proteomes" id="UP000299102">
    <property type="component" value="Unassembled WGS sequence"/>
</dbReference>
<proteinExistence type="predicted"/>
<accession>A0A4C1ULD7</accession>
<sequence length="83" mass="9369">MMERDALVHITRLEYGTESKLALVAGLRRQIRIGTGSRRDGYKTKKKGSIVVTAELTNEFLTFDQRQWTTIVGSPRCTLGQRG</sequence>
<gene>
    <name evidence="1" type="ORF">EVAR_95766_1</name>
</gene>
<keyword evidence="2" id="KW-1185">Reference proteome</keyword>
<evidence type="ECO:0000313" key="1">
    <source>
        <dbReference type="EMBL" id="GBP26980.1"/>
    </source>
</evidence>
<reference evidence="1 2" key="1">
    <citation type="journal article" date="2019" name="Commun. Biol.">
        <title>The bagworm genome reveals a unique fibroin gene that provides high tensile strength.</title>
        <authorList>
            <person name="Kono N."/>
            <person name="Nakamura H."/>
            <person name="Ohtoshi R."/>
            <person name="Tomita M."/>
            <person name="Numata K."/>
            <person name="Arakawa K."/>
        </authorList>
    </citation>
    <scope>NUCLEOTIDE SEQUENCE [LARGE SCALE GENOMIC DNA]</scope>
</reference>
<dbReference type="AlphaFoldDB" id="A0A4C1ULD7"/>
<organism evidence="1 2">
    <name type="scientific">Eumeta variegata</name>
    <name type="common">Bagworm moth</name>
    <name type="synonym">Eumeta japonica</name>
    <dbReference type="NCBI Taxonomy" id="151549"/>
    <lineage>
        <taxon>Eukaryota</taxon>
        <taxon>Metazoa</taxon>
        <taxon>Ecdysozoa</taxon>
        <taxon>Arthropoda</taxon>
        <taxon>Hexapoda</taxon>
        <taxon>Insecta</taxon>
        <taxon>Pterygota</taxon>
        <taxon>Neoptera</taxon>
        <taxon>Endopterygota</taxon>
        <taxon>Lepidoptera</taxon>
        <taxon>Glossata</taxon>
        <taxon>Ditrysia</taxon>
        <taxon>Tineoidea</taxon>
        <taxon>Psychidae</taxon>
        <taxon>Oiketicinae</taxon>
        <taxon>Eumeta</taxon>
    </lineage>
</organism>
<protein>
    <submittedName>
        <fullName evidence="1">Uncharacterized protein</fullName>
    </submittedName>
</protein>
<name>A0A4C1ULD7_EUMVA</name>